<comment type="subcellular location">
    <subcellularLocation>
        <location evidence="9">Cell inner membrane</location>
        <topology evidence="9">Multi-pass membrane protein</topology>
    </subcellularLocation>
    <subcellularLocation>
        <location evidence="1">Endomembrane system</location>
        <topology evidence="1">Multi-pass membrane protein</topology>
    </subcellularLocation>
</comment>
<feature type="transmembrane region" description="Helical" evidence="9">
    <location>
        <begin position="20"/>
        <end position="37"/>
    </location>
</feature>
<name>A0A0F7K1A0_9GAMM</name>
<keyword evidence="9" id="KW-1003">Cell membrane</keyword>
<dbReference type="KEGG" id="seds:AAY24_16315"/>
<evidence type="ECO:0000256" key="5">
    <source>
        <dbReference type="ARBA" id="ARBA00022967"/>
    </source>
</evidence>
<protein>
    <recommendedName>
        <fullName evidence="9">Ion-translocating oxidoreductase complex subunit E</fullName>
        <ecNumber evidence="9">7.-.-.-</ecNumber>
    </recommendedName>
    <alternativeName>
        <fullName evidence="9">Rnf electron transport complex subunit E</fullName>
    </alternativeName>
</protein>
<dbReference type="PANTHER" id="PTHR30586">
    <property type="entry name" value="ELECTRON TRANSPORT COMPLEX PROTEIN RNFE"/>
    <property type="match status" value="1"/>
</dbReference>
<dbReference type="PANTHER" id="PTHR30586:SF0">
    <property type="entry name" value="ION-TRANSLOCATING OXIDOREDUCTASE COMPLEX SUBUNIT E"/>
    <property type="match status" value="1"/>
</dbReference>
<dbReference type="OrthoDB" id="9782945at2"/>
<keyword evidence="7 9" id="KW-1133">Transmembrane helix</keyword>
<reference evidence="10 11" key="1">
    <citation type="journal article" date="2015" name="Genome Announc.">
        <title>Complete Genome Sequence of Sedimenticola thiotaurini Strain SIP-G1, a Polyphosphate- and Polyhydroxyalkanoate-Accumulating Sulfur-Oxidizing Gammaproteobacterium Isolated from Salt Marsh Sediments.</title>
        <authorList>
            <person name="Flood B.E."/>
            <person name="Jones D.S."/>
            <person name="Bailey J.V."/>
        </authorList>
    </citation>
    <scope>NUCLEOTIDE SEQUENCE [LARGE SCALE GENOMIC DNA]</scope>
    <source>
        <strain evidence="10 11">SIP-G1</strain>
    </source>
</reference>
<dbReference type="HAMAP" id="MF_00478">
    <property type="entry name" value="RsxE_RnfE"/>
    <property type="match status" value="1"/>
</dbReference>
<evidence type="ECO:0000256" key="2">
    <source>
        <dbReference type="ARBA" id="ARBA00022448"/>
    </source>
</evidence>
<keyword evidence="11" id="KW-1185">Reference proteome</keyword>
<organism evidence="10 11">
    <name type="scientific">Sedimenticola thiotaurini</name>
    <dbReference type="NCBI Taxonomy" id="1543721"/>
    <lineage>
        <taxon>Bacteria</taxon>
        <taxon>Pseudomonadati</taxon>
        <taxon>Pseudomonadota</taxon>
        <taxon>Gammaproteobacteria</taxon>
        <taxon>Chromatiales</taxon>
        <taxon>Sedimenticolaceae</taxon>
        <taxon>Sedimenticola</taxon>
    </lineage>
</organism>
<keyword evidence="2 9" id="KW-0813">Transport</keyword>
<accession>A0A0F7K1A0</accession>
<dbReference type="RefSeq" id="WP_046860578.1">
    <property type="nucleotide sequence ID" value="NZ_CP011412.1"/>
</dbReference>
<dbReference type="EC" id="7.-.-.-" evidence="9"/>
<proteinExistence type="inferred from homology"/>
<comment type="subunit">
    <text evidence="9">The complex is composed of six subunits: RnfA, RnfB, RnfC, RnfD, RnfE and RnfG.</text>
</comment>
<keyword evidence="5 9" id="KW-1278">Translocase</keyword>
<evidence type="ECO:0000256" key="1">
    <source>
        <dbReference type="ARBA" id="ARBA00004127"/>
    </source>
</evidence>
<evidence type="ECO:0000313" key="10">
    <source>
        <dbReference type="EMBL" id="AKH21657.1"/>
    </source>
</evidence>
<comment type="similarity">
    <text evidence="9">Belongs to the NqrDE/RnfAE family.</text>
</comment>
<dbReference type="NCBIfam" id="NF009070">
    <property type="entry name" value="PRK12405.1"/>
    <property type="match status" value="1"/>
</dbReference>
<evidence type="ECO:0000256" key="7">
    <source>
        <dbReference type="ARBA" id="ARBA00022989"/>
    </source>
</evidence>
<feature type="transmembrane region" description="Helical" evidence="9">
    <location>
        <begin position="43"/>
        <end position="61"/>
    </location>
</feature>
<keyword evidence="6 9" id="KW-0249">Electron transport</keyword>
<dbReference type="Proteomes" id="UP000034410">
    <property type="component" value="Chromosome"/>
</dbReference>
<evidence type="ECO:0000313" key="11">
    <source>
        <dbReference type="Proteomes" id="UP000034410"/>
    </source>
</evidence>
<sequence>MSEQGFIGLMKNGLWHNNQGLVALLGLCPLLAVTSTASNGLGLGLATMATLMVTNLIVSVTRHWLRSEIRIPMFVLIIACVVTAIELLMSAHLHQLYLALGIFLPLIVTNCAIIGRAEAFASKQPVRQALIDGFAMGLGFLAVLVVLGCVRELIGYGTLFRGADSLFGPAAAGLTVTVFADYGGFLLAILPPGAFVGLALLIALKNKLDSVARSVRESRPGPAVAEERAADAC</sequence>
<feature type="transmembrane region" description="Helical" evidence="9">
    <location>
        <begin position="182"/>
        <end position="204"/>
    </location>
</feature>
<feature type="transmembrane region" description="Helical" evidence="9">
    <location>
        <begin position="73"/>
        <end position="91"/>
    </location>
</feature>
<dbReference type="PATRIC" id="fig|1543721.4.peg.3368"/>
<dbReference type="GO" id="GO:0022900">
    <property type="term" value="P:electron transport chain"/>
    <property type="evidence" value="ECO:0007669"/>
    <property type="project" value="UniProtKB-UniRule"/>
</dbReference>
<dbReference type="InterPro" id="IPR010968">
    <property type="entry name" value="RnfE"/>
</dbReference>
<keyword evidence="8 9" id="KW-0472">Membrane</keyword>
<evidence type="ECO:0000256" key="6">
    <source>
        <dbReference type="ARBA" id="ARBA00022982"/>
    </source>
</evidence>
<dbReference type="PIRSF" id="PIRSF006102">
    <property type="entry name" value="NQR_DE"/>
    <property type="match status" value="1"/>
</dbReference>
<dbReference type="AlphaFoldDB" id="A0A0F7K1A0"/>
<dbReference type="NCBIfam" id="TIGR01948">
    <property type="entry name" value="rnfE"/>
    <property type="match status" value="1"/>
</dbReference>
<feature type="transmembrane region" description="Helical" evidence="9">
    <location>
        <begin position="97"/>
        <end position="117"/>
    </location>
</feature>
<evidence type="ECO:0000256" key="8">
    <source>
        <dbReference type="ARBA" id="ARBA00023136"/>
    </source>
</evidence>
<keyword evidence="3 9" id="KW-0997">Cell inner membrane</keyword>
<gene>
    <name evidence="9" type="primary">rnfE</name>
    <name evidence="10" type="ORF">AAY24_16315</name>
</gene>
<dbReference type="GO" id="GO:0012505">
    <property type="term" value="C:endomembrane system"/>
    <property type="evidence" value="ECO:0007669"/>
    <property type="project" value="UniProtKB-SubCell"/>
</dbReference>
<evidence type="ECO:0000256" key="9">
    <source>
        <dbReference type="HAMAP-Rule" id="MF_00478"/>
    </source>
</evidence>
<dbReference type="GO" id="GO:0005886">
    <property type="term" value="C:plasma membrane"/>
    <property type="evidence" value="ECO:0007669"/>
    <property type="project" value="UniProtKB-SubCell"/>
</dbReference>
<dbReference type="EMBL" id="CP011412">
    <property type="protein sequence ID" value="AKH21657.1"/>
    <property type="molecule type" value="Genomic_DNA"/>
</dbReference>
<keyword evidence="4 9" id="KW-0812">Transmembrane</keyword>
<comment type="function">
    <text evidence="9">Part of a membrane-bound complex that couples electron transfer with translocation of ions across the membrane.</text>
</comment>
<evidence type="ECO:0000256" key="4">
    <source>
        <dbReference type="ARBA" id="ARBA00022692"/>
    </source>
</evidence>
<feature type="transmembrane region" description="Helical" evidence="9">
    <location>
        <begin position="129"/>
        <end position="154"/>
    </location>
</feature>
<dbReference type="InterPro" id="IPR003667">
    <property type="entry name" value="NqrDE/RnfAE"/>
</dbReference>
<dbReference type="Pfam" id="PF02508">
    <property type="entry name" value="Rnf-Nqr"/>
    <property type="match status" value="1"/>
</dbReference>
<evidence type="ECO:0000256" key="3">
    <source>
        <dbReference type="ARBA" id="ARBA00022519"/>
    </source>
</evidence>